<protein>
    <submittedName>
        <fullName evidence="1">Uncharacterized protein</fullName>
    </submittedName>
</protein>
<organism evidence="1 2">
    <name type="scientific">Flavonifractor plautii ATCC 29863</name>
    <dbReference type="NCBI Taxonomy" id="411475"/>
    <lineage>
        <taxon>Bacteria</taxon>
        <taxon>Bacillati</taxon>
        <taxon>Bacillota</taxon>
        <taxon>Clostridia</taxon>
        <taxon>Eubacteriales</taxon>
        <taxon>Oscillospiraceae</taxon>
        <taxon>Flavonifractor</taxon>
    </lineage>
</organism>
<proteinExistence type="predicted"/>
<sequence>MAIGIFLHHKKRTSNAKMLGVGAIIHHFDCGSQCLKAIRL</sequence>
<dbReference type="HOGENOM" id="CLU_3287716_0_0_9"/>
<evidence type="ECO:0000313" key="1">
    <source>
        <dbReference type="EMBL" id="EHM51937.1"/>
    </source>
</evidence>
<name>G9YQ66_FLAPL</name>
<reference evidence="1 2" key="1">
    <citation type="submission" date="2011-08" db="EMBL/GenBank/DDBJ databases">
        <authorList>
            <person name="Weinstock G."/>
            <person name="Sodergren E."/>
            <person name="Clifton S."/>
            <person name="Fulton L."/>
            <person name="Fulton B."/>
            <person name="Courtney L."/>
            <person name="Fronick C."/>
            <person name="Harrison M."/>
            <person name="Strong C."/>
            <person name="Farmer C."/>
            <person name="Delahaunty K."/>
            <person name="Markovic C."/>
            <person name="Hall O."/>
            <person name="Minx P."/>
            <person name="Tomlinson C."/>
            <person name="Mitreva M."/>
            <person name="Hou S."/>
            <person name="Chen J."/>
            <person name="Wollam A."/>
            <person name="Pepin K.H."/>
            <person name="Johnson M."/>
            <person name="Bhonagiri V."/>
            <person name="Zhang X."/>
            <person name="Suruliraj S."/>
            <person name="Warren W."/>
            <person name="Chinwalla A."/>
            <person name="Mardis E.R."/>
            <person name="Wilson R.K."/>
        </authorList>
    </citation>
    <scope>NUCLEOTIDE SEQUENCE [LARGE SCALE GENOMIC DNA]</scope>
    <source>
        <strain evidence="1 2">ATCC 29863</strain>
    </source>
</reference>
<gene>
    <name evidence="1" type="ORF">HMPREF0372_01658</name>
</gene>
<comment type="caution">
    <text evidence="1">The sequence shown here is derived from an EMBL/GenBank/DDBJ whole genome shotgun (WGS) entry which is preliminary data.</text>
</comment>
<dbReference type="EMBL" id="AGCK01000125">
    <property type="protein sequence ID" value="EHM51937.1"/>
    <property type="molecule type" value="Genomic_DNA"/>
</dbReference>
<dbReference type="Proteomes" id="UP000004459">
    <property type="component" value="Unassembled WGS sequence"/>
</dbReference>
<dbReference type="AlphaFoldDB" id="G9YQ66"/>
<accession>G9YQ66</accession>
<evidence type="ECO:0000313" key="2">
    <source>
        <dbReference type="Proteomes" id="UP000004459"/>
    </source>
</evidence>